<dbReference type="OrthoDB" id="9809663at2"/>
<dbReference type="AlphaFoldDB" id="A0A0K1EN90"/>
<evidence type="ECO:0000256" key="2">
    <source>
        <dbReference type="ARBA" id="ARBA00022833"/>
    </source>
</evidence>
<dbReference type="GO" id="GO:0006355">
    <property type="term" value="P:regulation of DNA-templated transcription"/>
    <property type="evidence" value="ECO:0007669"/>
    <property type="project" value="InterPro"/>
</dbReference>
<gene>
    <name evidence="4" type="ORF">CMC5_065290</name>
</gene>
<dbReference type="InterPro" id="IPR005584">
    <property type="entry name" value="DNA_gyrase_inhibitor_YacG"/>
</dbReference>
<keyword evidence="1" id="KW-0479">Metal-binding</keyword>
<protein>
    <submittedName>
        <fullName evidence="4">Uncharacterized protein</fullName>
    </submittedName>
</protein>
<reference evidence="4 5" key="1">
    <citation type="submission" date="2015-07" db="EMBL/GenBank/DDBJ databases">
        <title>Genome analysis of myxobacterium Chondromyces crocatus Cm c5 reveals a high potential for natural compound synthesis and the genetic basis for the loss of fruiting body formation.</title>
        <authorList>
            <person name="Zaburannyi N."/>
            <person name="Bunk B."/>
            <person name="Maier J."/>
            <person name="Overmann J."/>
            <person name="Mueller R."/>
        </authorList>
    </citation>
    <scope>NUCLEOTIDE SEQUENCE [LARGE SCALE GENOMIC DNA]</scope>
    <source>
        <strain evidence="4 5">Cm c5</strain>
    </source>
</reference>
<dbReference type="Pfam" id="PF03884">
    <property type="entry name" value="YacG"/>
    <property type="match status" value="1"/>
</dbReference>
<dbReference type="InterPro" id="IPR013088">
    <property type="entry name" value="Znf_NHR/GATA"/>
</dbReference>
<dbReference type="HAMAP" id="MF_00649">
    <property type="entry name" value="DNA_gyrase_inhibitor_YacG"/>
    <property type="match status" value="1"/>
</dbReference>
<evidence type="ECO:0000313" key="5">
    <source>
        <dbReference type="Proteomes" id="UP000067626"/>
    </source>
</evidence>
<proteinExistence type="inferred from homology"/>
<dbReference type="KEGG" id="ccro:CMC5_065290"/>
<dbReference type="EMBL" id="CP012159">
    <property type="protein sequence ID" value="AKT42306.1"/>
    <property type="molecule type" value="Genomic_DNA"/>
</dbReference>
<feature type="region of interest" description="Disordered" evidence="3">
    <location>
        <begin position="48"/>
        <end position="68"/>
    </location>
</feature>
<dbReference type="RefSeq" id="WP_050433958.1">
    <property type="nucleotide sequence ID" value="NZ_CP012159.1"/>
</dbReference>
<dbReference type="SUPFAM" id="SSF57716">
    <property type="entry name" value="Glucocorticoid receptor-like (DNA-binding domain)"/>
    <property type="match status" value="1"/>
</dbReference>
<evidence type="ECO:0000313" key="4">
    <source>
        <dbReference type="EMBL" id="AKT42306.1"/>
    </source>
</evidence>
<sequence>MATRPPPRCPTCGQPVEISAENAVFPFCTAQCKLVDLGRWLDGSYRIPGAPVDPEEFGGRNAVREEED</sequence>
<keyword evidence="2" id="KW-0862">Zinc</keyword>
<keyword evidence="5" id="KW-1185">Reference proteome</keyword>
<dbReference type="Proteomes" id="UP000067626">
    <property type="component" value="Chromosome"/>
</dbReference>
<dbReference type="PANTHER" id="PTHR36150:SF1">
    <property type="entry name" value="DNA GYRASE INHIBITOR YACG"/>
    <property type="match status" value="1"/>
</dbReference>
<dbReference type="Gene3D" id="3.30.50.10">
    <property type="entry name" value="Erythroid Transcription Factor GATA-1, subunit A"/>
    <property type="match status" value="1"/>
</dbReference>
<evidence type="ECO:0000256" key="1">
    <source>
        <dbReference type="ARBA" id="ARBA00022723"/>
    </source>
</evidence>
<name>A0A0K1EN90_CHOCO</name>
<organism evidence="4 5">
    <name type="scientific">Chondromyces crocatus</name>
    <dbReference type="NCBI Taxonomy" id="52"/>
    <lineage>
        <taxon>Bacteria</taxon>
        <taxon>Pseudomonadati</taxon>
        <taxon>Myxococcota</taxon>
        <taxon>Polyangia</taxon>
        <taxon>Polyangiales</taxon>
        <taxon>Polyangiaceae</taxon>
        <taxon>Chondromyces</taxon>
    </lineage>
</organism>
<dbReference type="GO" id="GO:0008270">
    <property type="term" value="F:zinc ion binding"/>
    <property type="evidence" value="ECO:0007669"/>
    <property type="project" value="InterPro"/>
</dbReference>
<accession>A0A0K1EN90</accession>
<dbReference type="STRING" id="52.CMC5_065290"/>
<evidence type="ECO:0000256" key="3">
    <source>
        <dbReference type="SAM" id="MobiDB-lite"/>
    </source>
</evidence>
<dbReference type="PANTHER" id="PTHR36150">
    <property type="entry name" value="DNA GYRASE INHIBITOR YACG"/>
    <property type="match status" value="1"/>
</dbReference>